<name>A0ABD1H270_SALDI</name>
<dbReference type="EMBL" id="JBEAFC010000007">
    <property type="protein sequence ID" value="KAL1550504.1"/>
    <property type="molecule type" value="Genomic_DNA"/>
</dbReference>
<protein>
    <submittedName>
        <fullName evidence="1">Uncharacterized protein</fullName>
    </submittedName>
</protein>
<comment type="caution">
    <text evidence="1">The sequence shown here is derived from an EMBL/GenBank/DDBJ whole genome shotgun (WGS) entry which is preliminary data.</text>
</comment>
<reference evidence="1 2" key="1">
    <citation type="submission" date="2024-06" db="EMBL/GenBank/DDBJ databases">
        <title>A chromosome level genome sequence of Diviner's sage (Salvia divinorum).</title>
        <authorList>
            <person name="Ford S.A."/>
            <person name="Ro D.-K."/>
            <person name="Ness R.W."/>
            <person name="Phillips M.A."/>
        </authorList>
    </citation>
    <scope>NUCLEOTIDE SEQUENCE [LARGE SCALE GENOMIC DNA]</scope>
    <source>
        <strain evidence="1">SAF-2024a</strain>
        <tissue evidence="1">Leaf</tissue>
    </source>
</reference>
<gene>
    <name evidence="1" type="ORF">AAHA92_18455</name>
</gene>
<organism evidence="1 2">
    <name type="scientific">Salvia divinorum</name>
    <name type="common">Maria pastora</name>
    <name type="synonym">Diviner's sage</name>
    <dbReference type="NCBI Taxonomy" id="28513"/>
    <lineage>
        <taxon>Eukaryota</taxon>
        <taxon>Viridiplantae</taxon>
        <taxon>Streptophyta</taxon>
        <taxon>Embryophyta</taxon>
        <taxon>Tracheophyta</taxon>
        <taxon>Spermatophyta</taxon>
        <taxon>Magnoliopsida</taxon>
        <taxon>eudicotyledons</taxon>
        <taxon>Gunneridae</taxon>
        <taxon>Pentapetalae</taxon>
        <taxon>asterids</taxon>
        <taxon>lamiids</taxon>
        <taxon>Lamiales</taxon>
        <taxon>Lamiaceae</taxon>
        <taxon>Nepetoideae</taxon>
        <taxon>Mentheae</taxon>
        <taxon>Salviinae</taxon>
        <taxon>Salvia</taxon>
        <taxon>Salvia subgen. Calosphace</taxon>
    </lineage>
</organism>
<dbReference type="InterPro" id="IPR027417">
    <property type="entry name" value="P-loop_NTPase"/>
</dbReference>
<evidence type="ECO:0000313" key="1">
    <source>
        <dbReference type="EMBL" id="KAL1550504.1"/>
    </source>
</evidence>
<proteinExistence type="predicted"/>
<accession>A0ABD1H270</accession>
<dbReference type="PANTHER" id="PTHR28653">
    <property type="match status" value="1"/>
</dbReference>
<dbReference type="PANTHER" id="PTHR28653:SF1">
    <property type="entry name" value="ATPASE SWSAP1"/>
    <property type="match status" value="1"/>
</dbReference>
<sequence>MVERFFLRGNTKFEFGDESEAITILSGPPCSGKTSLLFQFAFNSAAKGNAVVILCHRRTLETSPPFLSQGVDPSSEIFRRIQIKYVDDDEGIKSYFAAFHLHPTFPTSIIVDNLGHFFVERNCQEKYNNPRGKELAMIRVLALCRNAISHANKSSRCEIVLSDTHKGDTPRLLYIYKRWVSCIYTIKGVGAGSFVVRKSYSAALNAKPTSSAKYSISLQYLVLEGLVHETGHHTRTIS</sequence>
<keyword evidence="2" id="KW-1185">Reference proteome</keyword>
<dbReference type="AlphaFoldDB" id="A0ABD1H270"/>
<dbReference type="SUPFAM" id="SSF52540">
    <property type="entry name" value="P-loop containing nucleoside triphosphate hydrolases"/>
    <property type="match status" value="1"/>
</dbReference>
<dbReference type="Proteomes" id="UP001567538">
    <property type="component" value="Unassembled WGS sequence"/>
</dbReference>
<evidence type="ECO:0000313" key="2">
    <source>
        <dbReference type="Proteomes" id="UP001567538"/>
    </source>
</evidence>
<dbReference type="Gene3D" id="3.40.50.300">
    <property type="entry name" value="P-loop containing nucleotide triphosphate hydrolases"/>
    <property type="match status" value="1"/>
</dbReference>